<keyword evidence="3" id="KW-0143">Chaperone</keyword>
<dbReference type="PANTHER" id="PTHR14187:SF5">
    <property type="entry name" value="HEAT SHOCK 70 KDA PROTEIN 12A"/>
    <property type="match status" value="1"/>
</dbReference>
<dbReference type="GO" id="GO:0140662">
    <property type="term" value="F:ATP-dependent protein folding chaperone"/>
    <property type="evidence" value="ECO:0007669"/>
    <property type="project" value="InterPro"/>
</dbReference>
<evidence type="ECO:0000256" key="3">
    <source>
        <dbReference type="ARBA" id="ARBA00023186"/>
    </source>
</evidence>
<evidence type="ECO:0000313" key="4">
    <source>
        <dbReference type="EMBL" id="PXX71685.1"/>
    </source>
</evidence>
<dbReference type="RefSeq" id="WP_040743525.1">
    <property type="nucleotide sequence ID" value="NZ_QJKF01000001.1"/>
</dbReference>
<dbReference type="OrthoDB" id="9766019at2"/>
<dbReference type="EMBL" id="QJKF01000001">
    <property type="protein sequence ID" value="PXX71685.1"/>
    <property type="molecule type" value="Genomic_DNA"/>
</dbReference>
<evidence type="ECO:0000313" key="5">
    <source>
        <dbReference type="Proteomes" id="UP000247569"/>
    </source>
</evidence>
<comment type="caution">
    <text evidence="4">The sequence shown here is derived from an EMBL/GenBank/DDBJ whole genome shotgun (WGS) entry which is preliminary data.</text>
</comment>
<dbReference type="Pfam" id="PF00012">
    <property type="entry name" value="HSP70"/>
    <property type="match status" value="1"/>
</dbReference>
<gene>
    <name evidence="4" type="ORF">DFR70_1011119</name>
</gene>
<name>A0A318KFE3_9NOCA</name>
<evidence type="ECO:0000256" key="1">
    <source>
        <dbReference type="ARBA" id="ARBA00022741"/>
    </source>
</evidence>
<evidence type="ECO:0000256" key="2">
    <source>
        <dbReference type="ARBA" id="ARBA00022840"/>
    </source>
</evidence>
<dbReference type="Gene3D" id="3.30.420.40">
    <property type="match status" value="2"/>
</dbReference>
<keyword evidence="5" id="KW-1185">Reference proteome</keyword>
<accession>A0A318KFE3</accession>
<protein>
    <submittedName>
        <fullName evidence="4">Hsp70 protein</fullName>
    </submittedName>
</protein>
<dbReference type="CDD" id="cd10229">
    <property type="entry name" value="ASKHA_NBD_HSP70_HSPA12"/>
    <property type="match status" value="1"/>
</dbReference>
<keyword evidence="1" id="KW-0547">Nucleotide-binding</keyword>
<organism evidence="4 5">
    <name type="scientific">Nocardia tenerifensis</name>
    <dbReference type="NCBI Taxonomy" id="228006"/>
    <lineage>
        <taxon>Bacteria</taxon>
        <taxon>Bacillati</taxon>
        <taxon>Actinomycetota</taxon>
        <taxon>Actinomycetes</taxon>
        <taxon>Mycobacteriales</taxon>
        <taxon>Nocardiaceae</taxon>
        <taxon>Nocardia</taxon>
    </lineage>
</organism>
<dbReference type="GO" id="GO:0005524">
    <property type="term" value="F:ATP binding"/>
    <property type="evidence" value="ECO:0007669"/>
    <property type="project" value="UniProtKB-KW"/>
</dbReference>
<keyword evidence="2" id="KW-0067">ATP-binding</keyword>
<dbReference type="Gene3D" id="3.90.640.10">
    <property type="entry name" value="Actin, Chain A, domain 4"/>
    <property type="match status" value="1"/>
</dbReference>
<dbReference type="InterPro" id="IPR013126">
    <property type="entry name" value="Hsp_70_fam"/>
</dbReference>
<sequence>MADSSRVVAAVDFGTHGTGFAWSLRNDPKHTVFYYDQWPGQPAAYPKNLSALLLDADGMVVAWGYEARRRRLADATDENLDYRAHFKIALLPDGAANGDGDRRKSEPSAIELTALCLREVYRVAIKEIVTRTAITPDEVEWLLTVPAIWGDRERHLMRTAAEIAGFSGVRLSLVTEPEAAALDCWQDPAFEDLAQPGRRFVVVDAGSGTVDITSYEVVGTDDRPRLAGLGVPTGAALGAGDLDREFIRGIVRARLGQALAWEMAADGASRIALLDDWERAKRDFDPRRGGPLNVTLPPKVLRKLYVEDDRSRAALAAAQGGVDDSIVLSPGEVRSLFDKTITPMIALVAEHIRALPRGTPPSLLLVGGFAQSHYLQDRFRQAFSGIVTQVLTAPRPAHAVLFGAVRSGLEGVVVSRPSQFTYGIAVRRRFHEHSDQLRRMHIDEDGDLWCEDAFAVLVTMGQQVVVGHEISQQFCPSDSDTASLGIRLFQTKNPRPRYIDEPGSEHLLTIDIDIRGTVGEPIAKRKITVTLVFGLVELAMRVLDRNTGVEQRASMNYLIEEAAE</sequence>
<dbReference type="SUPFAM" id="SSF53067">
    <property type="entry name" value="Actin-like ATPase domain"/>
    <property type="match status" value="2"/>
</dbReference>
<proteinExistence type="predicted"/>
<dbReference type="PANTHER" id="PTHR14187">
    <property type="entry name" value="ALPHA KINASE/ELONGATION FACTOR 2 KINASE"/>
    <property type="match status" value="1"/>
</dbReference>
<reference evidence="4 5" key="1">
    <citation type="submission" date="2018-05" db="EMBL/GenBank/DDBJ databases">
        <title>Genomic Encyclopedia of Type Strains, Phase IV (KMG-IV): sequencing the most valuable type-strain genomes for metagenomic binning, comparative biology and taxonomic classification.</title>
        <authorList>
            <person name="Goeker M."/>
        </authorList>
    </citation>
    <scope>NUCLEOTIDE SEQUENCE [LARGE SCALE GENOMIC DNA]</scope>
    <source>
        <strain evidence="4 5">DSM 44704</strain>
    </source>
</reference>
<dbReference type="InterPro" id="IPR043129">
    <property type="entry name" value="ATPase_NBD"/>
</dbReference>
<dbReference type="Proteomes" id="UP000247569">
    <property type="component" value="Unassembled WGS sequence"/>
</dbReference>
<dbReference type="AlphaFoldDB" id="A0A318KFE3"/>